<evidence type="ECO:0000256" key="1">
    <source>
        <dbReference type="SAM" id="MobiDB-lite"/>
    </source>
</evidence>
<protein>
    <submittedName>
        <fullName evidence="2">Uncharacterized protein</fullName>
    </submittedName>
</protein>
<evidence type="ECO:0000313" key="2">
    <source>
        <dbReference type="EMBL" id="QHU20432.1"/>
    </source>
</evidence>
<dbReference type="AlphaFoldDB" id="A0A6C0KR46"/>
<feature type="region of interest" description="Disordered" evidence="1">
    <location>
        <begin position="1"/>
        <end position="30"/>
    </location>
</feature>
<feature type="region of interest" description="Disordered" evidence="1">
    <location>
        <begin position="54"/>
        <end position="100"/>
    </location>
</feature>
<accession>A0A6C0KR46</accession>
<proteinExistence type="predicted"/>
<feature type="compositionally biased region" description="Low complexity" evidence="1">
    <location>
        <begin position="1"/>
        <end position="20"/>
    </location>
</feature>
<organism evidence="2">
    <name type="scientific">viral metagenome</name>
    <dbReference type="NCBI Taxonomy" id="1070528"/>
    <lineage>
        <taxon>unclassified sequences</taxon>
        <taxon>metagenomes</taxon>
        <taxon>organismal metagenomes</taxon>
    </lineage>
</organism>
<sequence length="100" mass="11250">MAENNSKMNLNNSKSNTSSTATEILTPHITPRNRMNNTLVATSLPLGISPLRRSNAFRLPSPASASSATNQKTNQGGRRKRKTHRRNKRKSYCRNKSNRR</sequence>
<feature type="compositionally biased region" description="Basic residues" evidence="1">
    <location>
        <begin position="77"/>
        <end position="100"/>
    </location>
</feature>
<name>A0A6C0KR46_9ZZZZ</name>
<feature type="compositionally biased region" description="Polar residues" evidence="1">
    <location>
        <begin position="63"/>
        <end position="76"/>
    </location>
</feature>
<dbReference type="EMBL" id="MN740968">
    <property type="protein sequence ID" value="QHU20432.1"/>
    <property type="molecule type" value="Genomic_DNA"/>
</dbReference>
<reference evidence="2" key="1">
    <citation type="journal article" date="2020" name="Nature">
        <title>Giant virus diversity and host interactions through global metagenomics.</title>
        <authorList>
            <person name="Schulz F."/>
            <person name="Roux S."/>
            <person name="Paez-Espino D."/>
            <person name="Jungbluth S."/>
            <person name="Walsh D.A."/>
            <person name="Denef V.J."/>
            <person name="McMahon K.D."/>
            <person name="Konstantinidis K.T."/>
            <person name="Eloe-Fadrosh E.A."/>
            <person name="Kyrpides N.C."/>
            <person name="Woyke T."/>
        </authorList>
    </citation>
    <scope>NUCLEOTIDE SEQUENCE</scope>
    <source>
        <strain evidence="2">GVMAG-S-3300013093-109</strain>
    </source>
</reference>